<dbReference type="EMBL" id="ACIP02000007">
    <property type="protein sequence ID" value="EEP27537.1"/>
    <property type="molecule type" value="Genomic_DNA"/>
</dbReference>
<organism evidence="1 2">
    <name type="scientific">Shuttleworthella satelles DSM 14600</name>
    <dbReference type="NCBI Taxonomy" id="626523"/>
    <lineage>
        <taxon>Bacteria</taxon>
        <taxon>Bacillati</taxon>
        <taxon>Bacillota</taxon>
        <taxon>Clostridia</taxon>
        <taxon>Lachnospirales</taxon>
        <taxon>Lachnospiraceae</taxon>
        <taxon>Shuttleworthella</taxon>
    </lineage>
</organism>
<protein>
    <submittedName>
        <fullName evidence="1">Uncharacterized protein</fullName>
    </submittedName>
</protein>
<evidence type="ECO:0000313" key="1">
    <source>
        <dbReference type="EMBL" id="EEP27537.1"/>
    </source>
</evidence>
<dbReference type="AlphaFoldDB" id="C4GDQ8"/>
<keyword evidence="2" id="KW-1185">Reference proteome</keyword>
<sequence>MFPPAIRHESIPSRRSQAQPFSYISVVSNTQYISIKEKK</sequence>
<gene>
    <name evidence="1" type="ORF">GCWU000342_02232</name>
</gene>
<dbReference type="STRING" id="626523.GCWU000342_02232"/>
<reference evidence="1" key="1">
    <citation type="submission" date="2009-04" db="EMBL/GenBank/DDBJ databases">
        <authorList>
            <person name="Weinstock G."/>
            <person name="Sodergren E."/>
            <person name="Clifton S."/>
            <person name="Fulton L."/>
            <person name="Fulton B."/>
            <person name="Courtney L."/>
            <person name="Fronick C."/>
            <person name="Harrison M."/>
            <person name="Strong C."/>
            <person name="Farmer C."/>
            <person name="Delahaunty K."/>
            <person name="Markovic C."/>
            <person name="Hall O."/>
            <person name="Minx P."/>
            <person name="Tomlinson C."/>
            <person name="Mitreva M."/>
            <person name="Nelson J."/>
            <person name="Hou S."/>
            <person name="Wollam A."/>
            <person name="Pepin K.H."/>
            <person name="Johnson M."/>
            <person name="Bhonagiri V."/>
            <person name="Nash W.E."/>
            <person name="Warren W."/>
            <person name="Chinwalla A."/>
            <person name="Mardis E.R."/>
            <person name="Wilson R.K."/>
        </authorList>
    </citation>
    <scope>NUCLEOTIDE SEQUENCE [LARGE SCALE GENOMIC DNA]</scope>
    <source>
        <strain evidence="1">DSM 14600</strain>
    </source>
</reference>
<name>C4GDQ8_9FIRM</name>
<dbReference type="Proteomes" id="UP000003494">
    <property type="component" value="Unassembled WGS sequence"/>
</dbReference>
<evidence type="ECO:0000313" key="2">
    <source>
        <dbReference type="Proteomes" id="UP000003494"/>
    </source>
</evidence>
<accession>C4GDQ8</accession>
<comment type="caution">
    <text evidence="1">The sequence shown here is derived from an EMBL/GenBank/DDBJ whole genome shotgun (WGS) entry which is preliminary data.</text>
</comment>
<proteinExistence type="predicted"/>
<dbReference type="HOGENOM" id="CLU_3316957_0_0_9"/>